<dbReference type="Proteomes" id="UP000198615">
    <property type="component" value="Unassembled WGS sequence"/>
</dbReference>
<dbReference type="RefSeq" id="WP_175474153.1">
    <property type="nucleotide sequence ID" value="NZ_FNBW01000004.1"/>
</dbReference>
<dbReference type="CDD" id="cd20301">
    <property type="entry name" value="cupin_ChrR"/>
    <property type="match status" value="1"/>
</dbReference>
<sequence length="222" mass="23767">MADIGPLHHPEAELLLDYAAGKASQAASVLVATHLALCPECRRQVREYEAIGGALIESTPPVALSQDALSSVMAQLDEAWEEAPTPVPAVDAETMQTVPEPLRGYLSAGIEGLPWKTRGLGVREAVLDLGDHSVRSSLIRIAPGKRILSHTHGEVERTMVLKGAYTDSTGRYGRGDVAVGTPDLDHTPVAEMGEECLCLIVVEGGLQFTGRFSRLLNPLMPR</sequence>
<dbReference type="InterPro" id="IPR041916">
    <property type="entry name" value="Anti_sigma_zinc_sf"/>
</dbReference>
<dbReference type="SUPFAM" id="SSF51182">
    <property type="entry name" value="RmlC-like cupins"/>
    <property type="match status" value="1"/>
</dbReference>
<dbReference type="Pfam" id="PF12973">
    <property type="entry name" value="Cupin_7"/>
    <property type="match status" value="1"/>
</dbReference>
<dbReference type="AlphaFoldDB" id="A0A8G2BIN5"/>
<feature type="domain" description="ChrR-like cupin" evidence="1">
    <location>
        <begin position="111"/>
        <end position="200"/>
    </location>
</feature>
<comment type="caution">
    <text evidence="2">The sequence shown here is derived from an EMBL/GenBank/DDBJ whole genome shotgun (WGS) entry which is preliminary data.</text>
</comment>
<name>A0A8G2BIN5_9PROT</name>
<gene>
    <name evidence="2" type="ORF">SAMN05660686_01660</name>
</gene>
<dbReference type="InterPro" id="IPR011051">
    <property type="entry name" value="RmlC_Cupin_sf"/>
</dbReference>
<organism evidence="2 3">
    <name type="scientific">Thalassobaculum litoreum DSM 18839</name>
    <dbReference type="NCBI Taxonomy" id="1123362"/>
    <lineage>
        <taxon>Bacteria</taxon>
        <taxon>Pseudomonadati</taxon>
        <taxon>Pseudomonadota</taxon>
        <taxon>Alphaproteobacteria</taxon>
        <taxon>Rhodospirillales</taxon>
        <taxon>Thalassobaculaceae</taxon>
        <taxon>Thalassobaculum</taxon>
    </lineage>
</organism>
<accession>A0A8G2BIN5</accession>
<dbReference type="NCBIfam" id="TIGR02451">
    <property type="entry name" value="anti_sig_ChrR"/>
    <property type="match status" value="1"/>
</dbReference>
<dbReference type="InterPro" id="IPR012807">
    <property type="entry name" value="Anti-sigma_ChrR"/>
</dbReference>
<dbReference type="InterPro" id="IPR025979">
    <property type="entry name" value="ChrR-like_cupin_dom"/>
</dbReference>
<evidence type="ECO:0000313" key="2">
    <source>
        <dbReference type="EMBL" id="SDF55779.1"/>
    </source>
</evidence>
<dbReference type="Gene3D" id="1.10.10.1320">
    <property type="entry name" value="Anti-sigma factor, zinc-finger domain"/>
    <property type="match status" value="1"/>
</dbReference>
<evidence type="ECO:0000313" key="3">
    <source>
        <dbReference type="Proteomes" id="UP000198615"/>
    </source>
</evidence>
<keyword evidence="3" id="KW-1185">Reference proteome</keyword>
<protein>
    <submittedName>
        <fullName evidence="2">Anti-ECFsigma factor, ChrR</fullName>
    </submittedName>
</protein>
<reference evidence="2 3" key="1">
    <citation type="submission" date="2016-10" db="EMBL/GenBank/DDBJ databases">
        <authorList>
            <person name="Varghese N."/>
            <person name="Submissions S."/>
        </authorList>
    </citation>
    <scope>NUCLEOTIDE SEQUENCE [LARGE SCALE GENOMIC DNA]</scope>
    <source>
        <strain evidence="2 3">DSM 18839</strain>
    </source>
</reference>
<dbReference type="InterPro" id="IPR014710">
    <property type="entry name" value="RmlC-like_jellyroll"/>
</dbReference>
<dbReference type="EMBL" id="FNBW01000004">
    <property type="protein sequence ID" value="SDF55779.1"/>
    <property type="molecule type" value="Genomic_DNA"/>
</dbReference>
<dbReference type="Gene3D" id="2.60.120.10">
    <property type="entry name" value="Jelly Rolls"/>
    <property type="match status" value="1"/>
</dbReference>
<evidence type="ECO:0000259" key="1">
    <source>
        <dbReference type="Pfam" id="PF12973"/>
    </source>
</evidence>
<proteinExistence type="predicted"/>